<gene>
    <name evidence="11" type="ORF">XD94_0831</name>
</gene>
<keyword evidence="6" id="KW-0029">Amino-acid transport</keyword>
<dbReference type="Pfam" id="PF02653">
    <property type="entry name" value="BPD_transp_2"/>
    <property type="match status" value="1"/>
</dbReference>
<name>A0A117M2F6_9BACT</name>
<feature type="transmembrane region" description="Helical" evidence="10">
    <location>
        <begin position="138"/>
        <end position="162"/>
    </location>
</feature>
<evidence type="ECO:0000256" key="1">
    <source>
        <dbReference type="ARBA" id="ARBA00004651"/>
    </source>
</evidence>
<comment type="subcellular location">
    <subcellularLocation>
        <location evidence="1">Cell membrane</location>
        <topology evidence="1">Multi-pass membrane protein</topology>
    </subcellularLocation>
</comment>
<keyword evidence="8 10" id="KW-0472">Membrane</keyword>
<dbReference type="InterPro" id="IPR001851">
    <property type="entry name" value="ABC_transp_permease"/>
</dbReference>
<accession>A0A117M2F6</accession>
<feature type="transmembrane region" description="Helical" evidence="10">
    <location>
        <begin position="36"/>
        <end position="56"/>
    </location>
</feature>
<comment type="similarity">
    <text evidence="9">Belongs to the binding-protein-dependent transport system permease family. LivHM subfamily.</text>
</comment>
<evidence type="ECO:0000256" key="3">
    <source>
        <dbReference type="ARBA" id="ARBA00022475"/>
    </source>
</evidence>
<organism evidence="11 12">
    <name type="scientific">Mesotoga prima</name>
    <dbReference type="NCBI Taxonomy" id="1184387"/>
    <lineage>
        <taxon>Bacteria</taxon>
        <taxon>Thermotogati</taxon>
        <taxon>Thermotogota</taxon>
        <taxon>Thermotogae</taxon>
        <taxon>Kosmotogales</taxon>
        <taxon>Kosmotogaceae</taxon>
        <taxon>Mesotoga</taxon>
    </lineage>
</organism>
<feature type="transmembrane region" description="Helical" evidence="10">
    <location>
        <begin position="98"/>
        <end position="118"/>
    </location>
</feature>
<dbReference type="AlphaFoldDB" id="A0A117M2F6"/>
<feature type="transmembrane region" description="Helical" evidence="10">
    <location>
        <begin position="192"/>
        <end position="212"/>
    </location>
</feature>
<evidence type="ECO:0000256" key="5">
    <source>
        <dbReference type="ARBA" id="ARBA00022692"/>
    </source>
</evidence>
<reference evidence="12" key="1">
    <citation type="journal article" date="2015" name="MBio">
        <title>Genome-Resolved Metagenomic Analysis Reveals Roles for Candidate Phyla and Other Microbial Community Members in Biogeochemical Transformations in Oil Reservoirs.</title>
        <authorList>
            <person name="Hu P."/>
            <person name="Tom L."/>
            <person name="Singh A."/>
            <person name="Thomas B.C."/>
            <person name="Baker B.J."/>
            <person name="Piceno Y.M."/>
            <person name="Andersen G.L."/>
            <person name="Banfield J.F."/>
        </authorList>
    </citation>
    <scope>NUCLEOTIDE SEQUENCE [LARGE SCALE GENOMIC DNA]</scope>
</reference>
<dbReference type="GO" id="GO:1903806">
    <property type="term" value="P:L-isoleucine import across plasma membrane"/>
    <property type="evidence" value="ECO:0007669"/>
    <property type="project" value="TreeGrafter"/>
</dbReference>
<feature type="transmembrane region" description="Helical" evidence="10">
    <location>
        <begin position="62"/>
        <end position="86"/>
    </location>
</feature>
<keyword evidence="2" id="KW-0813">Transport</keyword>
<keyword evidence="3" id="KW-1003">Cell membrane</keyword>
<keyword evidence="5 10" id="KW-0812">Transmembrane</keyword>
<sequence>MSSSVFLQHLVNGISLGFIFGLIAIGYTLVYGVVKLVNFAHGDVFMMATFFVYYGFTLFMMPWWLAVLFGIVVTILLGVGIERVAYRPLRDAPRISSLCAAIGMSFLLQNIATVVFGGRQKSFYVPPSLTRTFIVGGVRIQAITITTIVVSIVVLLLLTFLVKRTKMGLAMRALSVDFDTAKLMGINVNRTIAFTFAIGSALAALSAILWALRYPQIWPFMGVFPGWRAFTAAIIGGIGSIVGALVGGLMLGMITIMLVAFFPEAAGYRDALIFVLLVVILLVKPTGLFGEKTSR</sequence>
<dbReference type="PANTHER" id="PTHR11795:SF371">
    <property type="entry name" value="HIGH-AFFINITY BRANCHED-CHAIN AMINO ACID TRANSPORT SYSTEM PERMEASE PROTEIN LIVH"/>
    <property type="match status" value="1"/>
</dbReference>
<evidence type="ECO:0000256" key="9">
    <source>
        <dbReference type="ARBA" id="ARBA00037998"/>
    </source>
</evidence>
<dbReference type="GO" id="GO:0015808">
    <property type="term" value="P:L-alanine transport"/>
    <property type="evidence" value="ECO:0007669"/>
    <property type="project" value="TreeGrafter"/>
</dbReference>
<feature type="transmembrane region" description="Helical" evidence="10">
    <location>
        <begin position="232"/>
        <end position="259"/>
    </location>
</feature>
<evidence type="ECO:0000256" key="6">
    <source>
        <dbReference type="ARBA" id="ARBA00022970"/>
    </source>
</evidence>
<keyword evidence="7 10" id="KW-1133">Transmembrane helix</keyword>
<evidence type="ECO:0000256" key="8">
    <source>
        <dbReference type="ARBA" id="ARBA00023136"/>
    </source>
</evidence>
<keyword evidence="4" id="KW-0997">Cell inner membrane</keyword>
<evidence type="ECO:0000256" key="4">
    <source>
        <dbReference type="ARBA" id="ARBA00022519"/>
    </source>
</evidence>
<dbReference type="GO" id="GO:0015188">
    <property type="term" value="F:L-isoleucine transmembrane transporter activity"/>
    <property type="evidence" value="ECO:0007669"/>
    <property type="project" value="TreeGrafter"/>
</dbReference>
<evidence type="ECO:0000313" key="11">
    <source>
        <dbReference type="EMBL" id="KUK80681.1"/>
    </source>
</evidence>
<evidence type="ECO:0000256" key="10">
    <source>
        <dbReference type="SAM" id="Phobius"/>
    </source>
</evidence>
<dbReference type="GO" id="GO:0015192">
    <property type="term" value="F:L-phenylalanine transmembrane transporter activity"/>
    <property type="evidence" value="ECO:0007669"/>
    <property type="project" value="TreeGrafter"/>
</dbReference>
<dbReference type="InterPro" id="IPR052157">
    <property type="entry name" value="BCAA_transport_permease"/>
</dbReference>
<proteinExistence type="inferred from homology"/>
<evidence type="ECO:0000256" key="7">
    <source>
        <dbReference type="ARBA" id="ARBA00022989"/>
    </source>
</evidence>
<dbReference type="GO" id="GO:0042941">
    <property type="term" value="P:D-alanine transmembrane transport"/>
    <property type="evidence" value="ECO:0007669"/>
    <property type="project" value="TreeGrafter"/>
</dbReference>
<comment type="caution">
    <text evidence="11">The sequence shown here is derived from an EMBL/GenBank/DDBJ whole genome shotgun (WGS) entry which is preliminary data.</text>
</comment>
<dbReference type="GO" id="GO:0005886">
    <property type="term" value="C:plasma membrane"/>
    <property type="evidence" value="ECO:0007669"/>
    <property type="project" value="UniProtKB-SubCell"/>
</dbReference>
<evidence type="ECO:0000256" key="2">
    <source>
        <dbReference type="ARBA" id="ARBA00022448"/>
    </source>
</evidence>
<dbReference type="GO" id="GO:0005304">
    <property type="term" value="F:L-valine transmembrane transporter activity"/>
    <property type="evidence" value="ECO:0007669"/>
    <property type="project" value="TreeGrafter"/>
</dbReference>
<dbReference type="Proteomes" id="UP000054092">
    <property type="component" value="Unassembled WGS sequence"/>
</dbReference>
<feature type="transmembrane region" description="Helical" evidence="10">
    <location>
        <begin position="271"/>
        <end position="290"/>
    </location>
</feature>
<dbReference type="PATRIC" id="fig|1184387.3.peg.1221"/>
<dbReference type="GO" id="GO:0015190">
    <property type="term" value="F:L-leucine transmembrane transporter activity"/>
    <property type="evidence" value="ECO:0007669"/>
    <property type="project" value="TreeGrafter"/>
</dbReference>
<protein>
    <submittedName>
        <fullName evidence="11">Branched-chain amino acid ABC-type transport system, permease component</fullName>
    </submittedName>
</protein>
<feature type="transmembrane region" description="Helical" evidence="10">
    <location>
        <begin position="6"/>
        <end position="29"/>
    </location>
</feature>
<dbReference type="PANTHER" id="PTHR11795">
    <property type="entry name" value="BRANCHED-CHAIN AMINO ACID TRANSPORT SYSTEM PERMEASE PROTEIN LIVH"/>
    <property type="match status" value="1"/>
</dbReference>
<dbReference type="CDD" id="cd06582">
    <property type="entry name" value="TM_PBP1_LivH_like"/>
    <property type="match status" value="1"/>
</dbReference>
<evidence type="ECO:0000313" key="12">
    <source>
        <dbReference type="Proteomes" id="UP000054092"/>
    </source>
</evidence>
<dbReference type="EMBL" id="LGGP01000124">
    <property type="protein sequence ID" value="KUK80681.1"/>
    <property type="molecule type" value="Genomic_DNA"/>
</dbReference>